<dbReference type="AlphaFoldDB" id="A0A9N9GJC7"/>
<evidence type="ECO:0000313" key="1">
    <source>
        <dbReference type="EMBL" id="CAG8614738.1"/>
    </source>
</evidence>
<keyword evidence="2" id="KW-1185">Reference proteome</keyword>
<dbReference type="EMBL" id="CAJVQA010005175">
    <property type="protein sequence ID" value="CAG8614738.1"/>
    <property type="molecule type" value="Genomic_DNA"/>
</dbReference>
<proteinExistence type="predicted"/>
<organism evidence="1 2">
    <name type="scientific">Cetraspora pellucida</name>
    <dbReference type="NCBI Taxonomy" id="1433469"/>
    <lineage>
        <taxon>Eukaryota</taxon>
        <taxon>Fungi</taxon>
        <taxon>Fungi incertae sedis</taxon>
        <taxon>Mucoromycota</taxon>
        <taxon>Glomeromycotina</taxon>
        <taxon>Glomeromycetes</taxon>
        <taxon>Diversisporales</taxon>
        <taxon>Gigasporaceae</taxon>
        <taxon>Cetraspora</taxon>
    </lineage>
</organism>
<gene>
    <name evidence="1" type="ORF">CPELLU_LOCUS7624</name>
</gene>
<evidence type="ECO:0000313" key="2">
    <source>
        <dbReference type="Proteomes" id="UP000789759"/>
    </source>
</evidence>
<sequence>MKFPENFEQFFDIQDSICSFELEIDETDKDVYSDKEFDNLNNEEFDNLSNKEFDDSSDKKTTSKNSNETIATTLNNLIKKLQQCCSYKEKCNNKILLEILNKLTLESLCMNKKKHRYLIIILIVFANPVFWLYDRDVVTHLCNWICEYQLMLPKPHSNIGHHSKNILPVETINKVKLFIKSLDEQHNK</sequence>
<accession>A0A9N9GJC7</accession>
<protein>
    <submittedName>
        <fullName evidence="1">21683_t:CDS:1</fullName>
    </submittedName>
</protein>
<reference evidence="1" key="1">
    <citation type="submission" date="2021-06" db="EMBL/GenBank/DDBJ databases">
        <authorList>
            <person name="Kallberg Y."/>
            <person name="Tangrot J."/>
            <person name="Rosling A."/>
        </authorList>
    </citation>
    <scope>NUCLEOTIDE SEQUENCE</scope>
    <source>
        <strain evidence="1">FL966</strain>
    </source>
</reference>
<dbReference type="Proteomes" id="UP000789759">
    <property type="component" value="Unassembled WGS sequence"/>
</dbReference>
<name>A0A9N9GJC7_9GLOM</name>
<comment type="caution">
    <text evidence="1">The sequence shown here is derived from an EMBL/GenBank/DDBJ whole genome shotgun (WGS) entry which is preliminary data.</text>
</comment>